<gene>
    <name evidence="2" type="ORF">RT717_18055</name>
</gene>
<accession>A0ABZ0IKK2</accession>
<proteinExistence type="predicted"/>
<dbReference type="InterPro" id="IPR011335">
    <property type="entry name" value="Restrct_endonuc-II-like"/>
</dbReference>
<dbReference type="PANTHER" id="PTHR36558:SF1">
    <property type="entry name" value="RESTRICTION ENDONUCLEASE DOMAIN-CONTAINING PROTEIN-RELATED"/>
    <property type="match status" value="1"/>
</dbReference>
<dbReference type="Gene3D" id="3.90.1570.10">
    <property type="entry name" value="tt1808, chain A"/>
    <property type="match status" value="1"/>
</dbReference>
<dbReference type="Pfam" id="PF05685">
    <property type="entry name" value="Uma2"/>
    <property type="match status" value="1"/>
</dbReference>
<reference evidence="2 3" key="1">
    <citation type="journal article" date="2023" name="Microbiol. Resour. Announc.">
        <title>Complete Genome Sequence of Imperialibacter roseus strain P4T.</title>
        <authorList>
            <person name="Tizabi D.R."/>
            <person name="Bachvaroff T."/>
            <person name="Hill R.T."/>
        </authorList>
    </citation>
    <scope>NUCLEOTIDE SEQUENCE [LARGE SCALE GENOMIC DNA]</scope>
    <source>
        <strain evidence="2 3">P4T</strain>
    </source>
</reference>
<dbReference type="EMBL" id="CP136051">
    <property type="protein sequence ID" value="WOK04988.1"/>
    <property type="molecule type" value="Genomic_DNA"/>
</dbReference>
<dbReference type="GO" id="GO:0004519">
    <property type="term" value="F:endonuclease activity"/>
    <property type="evidence" value="ECO:0007669"/>
    <property type="project" value="UniProtKB-KW"/>
</dbReference>
<dbReference type="SUPFAM" id="SSF52980">
    <property type="entry name" value="Restriction endonuclease-like"/>
    <property type="match status" value="1"/>
</dbReference>
<keyword evidence="3" id="KW-1185">Reference proteome</keyword>
<dbReference type="CDD" id="cd06260">
    <property type="entry name" value="DUF820-like"/>
    <property type="match status" value="1"/>
</dbReference>
<evidence type="ECO:0000259" key="1">
    <source>
        <dbReference type="Pfam" id="PF05685"/>
    </source>
</evidence>
<dbReference type="PANTHER" id="PTHR36558">
    <property type="entry name" value="GLR1098 PROTEIN"/>
    <property type="match status" value="1"/>
</dbReference>
<evidence type="ECO:0000313" key="2">
    <source>
        <dbReference type="EMBL" id="WOK04988.1"/>
    </source>
</evidence>
<keyword evidence="2" id="KW-0255">Endonuclease</keyword>
<dbReference type="InterPro" id="IPR012296">
    <property type="entry name" value="Nuclease_put_TT1808"/>
</dbReference>
<keyword evidence="2" id="KW-0540">Nuclease</keyword>
<dbReference type="InterPro" id="IPR008538">
    <property type="entry name" value="Uma2"/>
</dbReference>
<dbReference type="Proteomes" id="UP001302349">
    <property type="component" value="Chromosome"/>
</dbReference>
<name>A0ABZ0IKK2_9BACT</name>
<dbReference type="RefSeq" id="WP_317487785.1">
    <property type="nucleotide sequence ID" value="NZ_CP136051.1"/>
</dbReference>
<protein>
    <submittedName>
        <fullName evidence="2">Uma2 family endonuclease</fullName>
    </submittedName>
</protein>
<keyword evidence="2" id="KW-0378">Hydrolase</keyword>
<feature type="domain" description="Putative restriction endonuclease" evidence="1">
    <location>
        <begin position="28"/>
        <end position="200"/>
    </location>
</feature>
<evidence type="ECO:0000313" key="3">
    <source>
        <dbReference type="Proteomes" id="UP001302349"/>
    </source>
</evidence>
<organism evidence="2 3">
    <name type="scientific">Imperialibacter roseus</name>
    <dbReference type="NCBI Taxonomy" id="1324217"/>
    <lineage>
        <taxon>Bacteria</taxon>
        <taxon>Pseudomonadati</taxon>
        <taxon>Bacteroidota</taxon>
        <taxon>Cytophagia</taxon>
        <taxon>Cytophagales</taxon>
        <taxon>Flammeovirgaceae</taxon>
        <taxon>Imperialibacter</taxon>
    </lineage>
</organism>
<sequence>MAKPYQTPETDINDIMLLEPEATYSYAHYLRWSFEERVELIKGKVFHMSPAPNRAHQDISGNLHGILWSFLRKKKCKAYAAPFDVRLPQKPSDPDNRIFSVVQPDICVVCDPSKLDDKGCSGAPDIMVEILSPSTSSKDLKDKFSLYEENGVKEYWVVYPGEKVVEVFVLRSDGKYSQSLKFTDDESVTSTAVPGLTIDVNDIFDY</sequence>